<organism evidence="2 3">
    <name type="scientific">Flagellimonas yonaguniensis</name>
    <dbReference type="NCBI Taxonomy" id="3031325"/>
    <lineage>
        <taxon>Bacteria</taxon>
        <taxon>Pseudomonadati</taxon>
        <taxon>Bacteroidota</taxon>
        <taxon>Flavobacteriia</taxon>
        <taxon>Flavobacteriales</taxon>
        <taxon>Flavobacteriaceae</taxon>
        <taxon>Flagellimonas</taxon>
    </lineage>
</organism>
<dbReference type="CDD" id="cd07989">
    <property type="entry name" value="LPLAT_AGPAT-like"/>
    <property type="match status" value="1"/>
</dbReference>
<name>A0ABT5XX55_9FLAO</name>
<dbReference type="Gene3D" id="2.60.120.10">
    <property type="entry name" value="Jelly Rolls"/>
    <property type="match status" value="2"/>
</dbReference>
<dbReference type="InterPro" id="IPR000595">
    <property type="entry name" value="cNMP-bd_dom"/>
</dbReference>
<dbReference type="InterPro" id="IPR018490">
    <property type="entry name" value="cNMP-bd_dom_sf"/>
</dbReference>
<dbReference type="SUPFAM" id="SSF52266">
    <property type="entry name" value="SGNH hydrolase"/>
    <property type="match status" value="1"/>
</dbReference>
<dbReference type="CDD" id="cd00038">
    <property type="entry name" value="CAP_ED"/>
    <property type="match status" value="1"/>
</dbReference>
<dbReference type="Gene3D" id="3.40.50.1110">
    <property type="entry name" value="SGNH hydrolase"/>
    <property type="match status" value="1"/>
</dbReference>
<reference evidence="2 3" key="1">
    <citation type="submission" date="2023-03" db="EMBL/GenBank/DDBJ databases">
        <title>Muricauda XX sp. nov. and Muricauda XXX sp. nov., two novel species isolated from Okinawa Trough.</title>
        <authorList>
            <person name="Cao W."/>
            <person name="Deng X."/>
        </authorList>
    </citation>
    <scope>NUCLEOTIDE SEQUENCE [LARGE SCALE GENOMIC DNA]</scope>
    <source>
        <strain evidence="2 3">334s03</strain>
    </source>
</reference>
<dbReference type="Pfam" id="PF01553">
    <property type="entry name" value="Acyltransferase"/>
    <property type="match status" value="1"/>
</dbReference>
<dbReference type="Pfam" id="PF00027">
    <property type="entry name" value="cNMP_binding"/>
    <property type="match status" value="1"/>
</dbReference>
<dbReference type="Pfam" id="PF13472">
    <property type="entry name" value="Lipase_GDSL_2"/>
    <property type="match status" value="1"/>
</dbReference>
<dbReference type="SUPFAM" id="SSF51206">
    <property type="entry name" value="cAMP-binding domain-like"/>
    <property type="match status" value="2"/>
</dbReference>
<dbReference type="EMBL" id="JARFVB010000002">
    <property type="protein sequence ID" value="MDF0715437.1"/>
    <property type="molecule type" value="Genomic_DNA"/>
</dbReference>
<proteinExistence type="predicted"/>
<accession>A0ABT5XX55</accession>
<dbReference type="InterPro" id="IPR013830">
    <property type="entry name" value="SGNH_hydro"/>
</dbReference>
<dbReference type="SMART" id="SM00100">
    <property type="entry name" value="cNMP"/>
    <property type="match status" value="1"/>
</dbReference>
<dbReference type="InterPro" id="IPR014710">
    <property type="entry name" value="RmlC-like_jellyroll"/>
</dbReference>
<dbReference type="InterPro" id="IPR036514">
    <property type="entry name" value="SGNH_hydro_sf"/>
</dbReference>
<dbReference type="SUPFAM" id="SSF69593">
    <property type="entry name" value="Glycerol-3-phosphate (1)-acyltransferase"/>
    <property type="match status" value="1"/>
</dbReference>
<evidence type="ECO:0000313" key="3">
    <source>
        <dbReference type="Proteomes" id="UP001221366"/>
    </source>
</evidence>
<evidence type="ECO:0000259" key="1">
    <source>
        <dbReference type="PROSITE" id="PS50042"/>
    </source>
</evidence>
<evidence type="ECO:0000313" key="2">
    <source>
        <dbReference type="EMBL" id="MDF0715437.1"/>
    </source>
</evidence>
<dbReference type="RefSeq" id="WP_275614705.1">
    <property type="nucleotide sequence ID" value="NZ_JARFVB010000002.1"/>
</dbReference>
<dbReference type="InterPro" id="IPR002123">
    <property type="entry name" value="Plipid/glycerol_acylTrfase"/>
</dbReference>
<keyword evidence="3" id="KW-1185">Reference proteome</keyword>
<feature type="domain" description="Cyclic nucleotide-binding" evidence="1">
    <location>
        <begin position="173"/>
        <end position="242"/>
    </location>
</feature>
<protein>
    <submittedName>
        <fullName evidence="2">Cyclic nucleotide-binding domain-containing protein</fullName>
    </submittedName>
</protein>
<comment type="caution">
    <text evidence="2">The sequence shown here is derived from an EMBL/GenBank/DDBJ whole genome shotgun (WGS) entry which is preliminary data.</text>
</comment>
<gene>
    <name evidence="2" type="ORF">PY092_04690</name>
</gene>
<dbReference type="PROSITE" id="PS50042">
    <property type="entry name" value="CNMP_BINDING_3"/>
    <property type="match status" value="1"/>
</dbReference>
<dbReference type="Proteomes" id="UP001221366">
    <property type="component" value="Unassembled WGS sequence"/>
</dbReference>
<sequence length="861" mass="99089">MSQIEADINYLKKQFPNGTLSVYEKGHVICNIHSKVNTFRWLLQGTFDYYSTTKDPEEEVLVCQISQSMSTLGLNGLNDRKRYTYKIVVASEQATFFEVPIDEMVHHLENNETNQTIAKVSRSLYHQLRQALLKQTDLLQAARYRPLQKDREFFMGPNTEQAEVVSLMRRSPFLDYFDDQQLSQIASIAERREYEPDEVLYVQDRLTNGLFILIHGEVTIKRLEGNIEIRQRSINNPGFIFGWSCAMGEKDICSAVTTQKTSIYFIHQKDLLQLLDKCSVFAHNFFMRLLWLMGNQINAAFVRYLGLLGKHNLQAVYQLIENNKSRLALSSPLHQVGHLLSNTNTKQLGYDALSKLINNGSHLERHIASLSLELLQEDMQELKFLKGLQQIYETVAEMKNEPGIDVRKSCALTTKKAFEHVQYHIEGMDNLPQKSGCIFIYNHLFNHPFYTLNNKFQITLDSHFISAKILDEKYSDPGIRTVRIGRGQEYGHQNYYNKLGYINVYTKESDTVDKRSKKETRSIFYRTASEYLQDGHNLVISPEGTSYSTEESPGPFKMGVFKLAQSMENEPYIVPIVLANFDKRISDGFFYCKIHEPFKLSEKLTETDASDVYEFVKGYQHTYAKYVEAARKRAEELYTAPAPTVMEEPPEIWRNEIKRLKRRVHSLEDQNDLIIFYGSSSVRLWVGMKKDLAPFNVLNLGFGGSTYAWCIHYFDEIFNGAEPNKIVLYAGENDLAQGKSPQEVLNDCNKLVQMILKKYPEVELAFVSLKPSLEREEMIPQIIETNLLLSKYVIGELNAQFINVFGQMITADNRPKPELYMSDGLHLNKKGYAIWSEVIKTALLSAENPLEKESIDLATDA</sequence>
<dbReference type="CDD" id="cd04502">
    <property type="entry name" value="SGNH_hydrolase_like_7"/>
    <property type="match status" value="1"/>
</dbReference>